<dbReference type="AlphaFoldDB" id="A0A2G2ZM59"/>
<comment type="caution">
    <text evidence="1">The sequence shown here is derived from an EMBL/GenBank/DDBJ whole genome shotgun (WGS) entry which is preliminary data.</text>
</comment>
<dbReference type="Gramene" id="PHT83088">
    <property type="protein sequence ID" value="PHT83088"/>
    <property type="gene ID" value="T459_11531"/>
</dbReference>
<reference evidence="1 2" key="2">
    <citation type="journal article" date="2017" name="Genome Biol.">
        <title>New reference genome sequences of hot pepper reveal the massive evolution of plant disease-resistance genes by retroduplication.</title>
        <authorList>
            <person name="Kim S."/>
            <person name="Park J."/>
            <person name="Yeom S.I."/>
            <person name="Kim Y.M."/>
            <person name="Seo E."/>
            <person name="Kim K.T."/>
            <person name="Kim M.S."/>
            <person name="Lee J.M."/>
            <person name="Cheong K."/>
            <person name="Shin H.S."/>
            <person name="Kim S.B."/>
            <person name="Han K."/>
            <person name="Lee J."/>
            <person name="Park M."/>
            <person name="Lee H.A."/>
            <person name="Lee H.Y."/>
            <person name="Lee Y."/>
            <person name="Oh S."/>
            <person name="Lee J.H."/>
            <person name="Choi E."/>
            <person name="Choi E."/>
            <person name="Lee S.E."/>
            <person name="Jeon J."/>
            <person name="Kim H."/>
            <person name="Choi G."/>
            <person name="Song H."/>
            <person name="Lee J."/>
            <person name="Lee S.C."/>
            <person name="Kwon J.K."/>
            <person name="Lee H.Y."/>
            <person name="Koo N."/>
            <person name="Hong Y."/>
            <person name="Kim R.W."/>
            <person name="Kang W.H."/>
            <person name="Huh J.H."/>
            <person name="Kang B.C."/>
            <person name="Yang T.J."/>
            <person name="Lee Y.H."/>
            <person name="Bennetzen J.L."/>
            <person name="Choi D."/>
        </authorList>
    </citation>
    <scope>NUCLEOTIDE SEQUENCE [LARGE SCALE GENOMIC DNA]</scope>
    <source>
        <strain evidence="2">cv. CM334</strain>
    </source>
</reference>
<accession>A0A2G2ZM59</accession>
<dbReference type="Proteomes" id="UP000222542">
    <property type="component" value="Unassembled WGS sequence"/>
</dbReference>
<protein>
    <recommendedName>
        <fullName evidence="3">Ubiquitin-like protease family profile domain-containing protein</fullName>
    </recommendedName>
</protein>
<evidence type="ECO:0008006" key="3">
    <source>
        <dbReference type="Google" id="ProtNLM"/>
    </source>
</evidence>
<name>A0A2G2ZM59_CAPAN</name>
<dbReference type="Gene3D" id="3.40.395.10">
    <property type="entry name" value="Adenoviral Proteinase, Chain A"/>
    <property type="match status" value="1"/>
</dbReference>
<gene>
    <name evidence="1" type="ORF">T459_11531</name>
</gene>
<keyword evidence="2" id="KW-1185">Reference proteome</keyword>
<reference evidence="1 2" key="1">
    <citation type="journal article" date="2014" name="Nat. Genet.">
        <title>Genome sequence of the hot pepper provides insights into the evolution of pungency in Capsicum species.</title>
        <authorList>
            <person name="Kim S."/>
            <person name="Park M."/>
            <person name="Yeom S.I."/>
            <person name="Kim Y.M."/>
            <person name="Lee J.M."/>
            <person name="Lee H.A."/>
            <person name="Seo E."/>
            <person name="Choi J."/>
            <person name="Cheong K."/>
            <person name="Kim K.T."/>
            <person name="Jung K."/>
            <person name="Lee G.W."/>
            <person name="Oh S.K."/>
            <person name="Bae C."/>
            <person name="Kim S.B."/>
            <person name="Lee H.Y."/>
            <person name="Kim S.Y."/>
            <person name="Kim M.S."/>
            <person name="Kang B.C."/>
            <person name="Jo Y.D."/>
            <person name="Yang H.B."/>
            <person name="Jeong H.J."/>
            <person name="Kang W.H."/>
            <person name="Kwon J.K."/>
            <person name="Shin C."/>
            <person name="Lim J.Y."/>
            <person name="Park J.H."/>
            <person name="Huh J.H."/>
            <person name="Kim J.S."/>
            <person name="Kim B.D."/>
            <person name="Cohen O."/>
            <person name="Paran I."/>
            <person name="Suh M.C."/>
            <person name="Lee S.B."/>
            <person name="Kim Y.K."/>
            <person name="Shin Y."/>
            <person name="Noh S.J."/>
            <person name="Park J."/>
            <person name="Seo Y.S."/>
            <person name="Kwon S.Y."/>
            <person name="Kim H.A."/>
            <person name="Park J.M."/>
            <person name="Kim H.J."/>
            <person name="Choi S.B."/>
            <person name="Bosland P.W."/>
            <person name="Reeves G."/>
            <person name="Jo S.H."/>
            <person name="Lee B.W."/>
            <person name="Cho H.T."/>
            <person name="Choi H.S."/>
            <person name="Lee M.S."/>
            <person name="Yu Y."/>
            <person name="Do Choi Y."/>
            <person name="Park B.S."/>
            <person name="van Deynze A."/>
            <person name="Ashrafi H."/>
            <person name="Hill T."/>
            <person name="Kim W.T."/>
            <person name="Pai H.S."/>
            <person name="Ahn H.K."/>
            <person name="Yeam I."/>
            <person name="Giovannoni J.J."/>
            <person name="Rose J.K."/>
            <person name="Sorensen I."/>
            <person name="Lee S.J."/>
            <person name="Kim R.W."/>
            <person name="Choi I.Y."/>
            <person name="Choi B.S."/>
            <person name="Lim J.S."/>
            <person name="Lee Y.H."/>
            <person name="Choi D."/>
        </authorList>
    </citation>
    <scope>NUCLEOTIDE SEQUENCE [LARGE SCALE GENOMIC DNA]</scope>
    <source>
        <strain evidence="2">cv. CM334</strain>
    </source>
</reference>
<dbReference type="PANTHER" id="PTHR33022:SF13">
    <property type="entry name" value="UBIQUITIN-LIKE PROTEASE FAMILY PROFILE DOMAIN-CONTAINING PROTEIN"/>
    <property type="match status" value="1"/>
</dbReference>
<dbReference type="PANTHER" id="PTHR33022">
    <property type="entry name" value="DUF1985 DOMAIN-CONTAINING PROTEIN"/>
    <property type="match status" value="1"/>
</dbReference>
<sequence>MGKGRSTSRDIEGVSADIGTATLEAFIEAVENLKPDNANVGTFSIVHIHKVRRDDYSSTITESAQDELDAILEGVAVKNPVKRTRTKSKVFKSPYLTEYVFGSKDIEDKNEETKQKFVFDNFLISDNMPRGVIEEYKEWVEEGLLKFHAKKKMNVDHYKAKPSSLGVQDIDFIVAHDCGVFVAGYAEYLSEGIDVPSVGFEAEYHRMRYESLLRKYGIHKVNKGYVSENDDLPRPRTKIIPIPDESGIVSIE</sequence>
<organism evidence="1 2">
    <name type="scientific">Capsicum annuum</name>
    <name type="common">Capsicum pepper</name>
    <dbReference type="NCBI Taxonomy" id="4072"/>
    <lineage>
        <taxon>Eukaryota</taxon>
        <taxon>Viridiplantae</taxon>
        <taxon>Streptophyta</taxon>
        <taxon>Embryophyta</taxon>
        <taxon>Tracheophyta</taxon>
        <taxon>Spermatophyta</taxon>
        <taxon>Magnoliopsida</taxon>
        <taxon>eudicotyledons</taxon>
        <taxon>Gunneridae</taxon>
        <taxon>Pentapetalae</taxon>
        <taxon>asterids</taxon>
        <taxon>lamiids</taxon>
        <taxon>Solanales</taxon>
        <taxon>Solanaceae</taxon>
        <taxon>Solanoideae</taxon>
        <taxon>Capsiceae</taxon>
        <taxon>Capsicum</taxon>
    </lineage>
</organism>
<evidence type="ECO:0000313" key="1">
    <source>
        <dbReference type="EMBL" id="PHT83088.1"/>
    </source>
</evidence>
<proteinExistence type="predicted"/>
<dbReference type="EMBL" id="AYRZ02000004">
    <property type="protein sequence ID" value="PHT83088.1"/>
    <property type="molecule type" value="Genomic_DNA"/>
</dbReference>
<evidence type="ECO:0000313" key="2">
    <source>
        <dbReference type="Proteomes" id="UP000222542"/>
    </source>
</evidence>